<dbReference type="Pfam" id="PF23234">
    <property type="entry name" value="WHD_4th_Lhr"/>
    <property type="match status" value="1"/>
</dbReference>
<gene>
    <name evidence="12" type="ordered locus">Snas_4192</name>
</gene>
<dbReference type="GO" id="GO:0003677">
    <property type="term" value="F:DNA binding"/>
    <property type="evidence" value="ECO:0007669"/>
    <property type="project" value="UniProtKB-KW"/>
</dbReference>
<dbReference type="SMART" id="SM00490">
    <property type="entry name" value="HELICc"/>
    <property type="match status" value="1"/>
</dbReference>
<feature type="region of interest" description="Disordered" evidence="9">
    <location>
        <begin position="618"/>
        <end position="684"/>
    </location>
</feature>
<keyword evidence="6" id="KW-0238">DNA-binding</keyword>
<protein>
    <submittedName>
        <fullName evidence="12">DEAD/H associated domain protein</fullName>
    </submittedName>
</protein>
<dbReference type="SMART" id="SM00487">
    <property type="entry name" value="DEXDc"/>
    <property type="match status" value="1"/>
</dbReference>
<dbReference type="InterPro" id="IPR001650">
    <property type="entry name" value="Helicase_C-like"/>
</dbReference>
<keyword evidence="2" id="KW-0227">DNA damage</keyword>
<keyword evidence="4" id="KW-0347">Helicase</keyword>
<dbReference type="SMART" id="SM00382">
    <property type="entry name" value="AAA"/>
    <property type="match status" value="1"/>
</dbReference>
<dbReference type="PROSITE" id="PS51192">
    <property type="entry name" value="HELICASE_ATP_BIND_1"/>
    <property type="match status" value="1"/>
</dbReference>
<evidence type="ECO:0000256" key="9">
    <source>
        <dbReference type="SAM" id="MobiDB-lite"/>
    </source>
</evidence>
<keyword evidence="13" id="KW-1185">Reference proteome</keyword>
<evidence type="ECO:0000256" key="1">
    <source>
        <dbReference type="ARBA" id="ARBA00022741"/>
    </source>
</evidence>
<evidence type="ECO:0000256" key="5">
    <source>
        <dbReference type="ARBA" id="ARBA00022840"/>
    </source>
</evidence>
<dbReference type="InterPro" id="IPR055367">
    <property type="entry name" value="WH4_Lhr"/>
</dbReference>
<organism evidence="12 13">
    <name type="scientific">Stackebrandtia nassauensis (strain DSM 44728 / CIP 108903 / NRRL B-16338 / NBRC 102104 / LLR-40K-21)</name>
    <dbReference type="NCBI Taxonomy" id="446470"/>
    <lineage>
        <taxon>Bacteria</taxon>
        <taxon>Bacillati</taxon>
        <taxon>Actinomycetota</taxon>
        <taxon>Actinomycetes</taxon>
        <taxon>Glycomycetales</taxon>
        <taxon>Glycomycetaceae</taxon>
        <taxon>Stackebrandtia</taxon>
    </lineage>
</organism>
<evidence type="ECO:0000256" key="6">
    <source>
        <dbReference type="ARBA" id="ARBA00023125"/>
    </source>
</evidence>
<dbReference type="PROSITE" id="PS51194">
    <property type="entry name" value="HELICASE_CTER"/>
    <property type="match status" value="1"/>
</dbReference>
<dbReference type="RefSeq" id="WP_013019413.1">
    <property type="nucleotide sequence ID" value="NC_013947.1"/>
</dbReference>
<dbReference type="InterPro" id="IPR013701">
    <property type="entry name" value="Lhr-like_DEAD/DEAH_assoc"/>
</dbReference>
<dbReference type="Pfam" id="PF00271">
    <property type="entry name" value="Helicase_C"/>
    <property type="match status" value="1"/>
</dbReference>
<evidence type="ECO:0000259" key="10">
    <source>
        <dbReference type="PROSITE" id="PS51192"/>
    </source>
</evidence>
<sequence>MTTEPLAAFSRPTRAWFAERFGAPTPAQAGAWEAIARGDNALVVAPTGSGKTLSAFLWSLDRLATTPKPEDPKRRCRVLYVSPLKALAYDVERNLRQPLAGIGEEAKRLGVEAPDVSVSMRTGDTPADQRRAFARTPSDILITTPESLFLLLTSAARDALRGIDTVIIDEVHAVCGTKRGAHLALCLERLDALLPQPAQRIGLSATVRPIEETARYVGGPRPVTIVKPPAAKTIELSVDVTVPDLADLTDVDEQGQPSIWPSIVKRLHDLIEANRSTIVFVNSRSLAERLCSRLNEVVVKHDTPYRSQPAYIMAQSSAAAGVMPVLARAHHGSMSREERLQVETGLKSGELRAVVSTSSLELGIDMGAVDLVVLIGSPPSVASGVQRVGRAGHQVGAVSQGVVLPTHRSDLLAATVAAERMLDGGIEELRPPSNPIDILSQHLVSMVAMDDWRVDDLARVVRGAAPFASLSDEALRSVLDMVSGKYPSTGFSGLKPKLVWNRATGRLTARPGAQRLAVLNAGTIPDRGLYGVYLAEGGTGSRVGELDEEMIYESRVGDVFLLGATSWRIESITPDRVLVSPAPGQAARMPFWKGEDVGRPAEFGRAIGVRLRELTNESEANAGGKRHAADGEPGAANAGATATASDGASADESEESPAGKRNAADGTSGGASSRRHGLPGSAGSVLADSAASNLAAYVDQQREHTGAVPDDRTVVVERFRDELGDWRVIVHCLLGARVNRPWALAIAARLRERLGVDAHAMGTDDGIVLRIPDMTDPPGAELLAFEPEAITRIVTEQLTASPLFSARFRECAARALLLPRKAIGRRQPLWQQRQRAAQLFEVAREFTDFPITAEAARECLEEYFDMDALTGLMRSLAERSTAAVDVVTESASPFALSILSSFVAGNLYGEDEPLAERRAAAFNSGLLDELLGEGDQLLDPAVVAEAEAWLQWRDGRDLSGAEDVAELLRVVGDQSDGDLAERGIAVAAAEELEAAGRAVAVTVAEQRRWIAVEDAVRYRDGLGVELPELPPELLSTNGTGATAGSPTPDPLDDLVARYARTHGPFETAECAERFGLPGPLVEAALHRLDADGVVRHGSYTQDGSRQWCAVDVLRLLRRKTLAALRAEISPVPVAKYVSFLADWQGVGGKAIGTDAVADVLDQLQGTAIPASAWESTVLPVRVGEYSPAQLDELTGSGELLWSGSGGLPGTDGWLTFAYAETAPLLLPLPDEEAIAGDLHRELLDALESPRFFRDLTGVVEGDDPEVLEALWDLVWGGWVSNDSLAPLRAKLSGPSPKPQQSRRPRRPGRFTVTRQAVRSAPPSAAGRWYRLPDRDTDPTRRAHAATATLLDRHGVVVRGAAAGHASGFAGQYPILSAMEERGAARRGYFVSGLGAAQFAEPGAVDRLRSATPKGALVLAACDPANPFGAGMPWPARSSEESGHRAGRKAGALVVIVDGELAWYVERGGRTILTYTADRQRTVAAAEALVATANRGGLARVTVTHVDGTPIAGTPVGAALTEAGLRATPKGLKFG</sequence>
<keyword evidence="8" id="KW-0413">Isomerase</keyword>
<dbReference type="Gene3D" id="3.40.50.300">
    <property type="entry name" value="P-loop containing nucleotide triphosphate hydrolases"/>
    <property type="match status" value="2"/>
</dbReference>
<evidence type="ECO:0000259" key="11">
    <source>
        <dbReference type="PROSITE" id="PS51194"/>
    </source>
</evidence>
<feature type="domain" description="Helicase ATP-binding" evidence="10">
    <location>
        <begin position="32"/>
        <end position="225"/>
    </location>
</feature>
<dbReference type="GO" id="GO:0004386">
    <property type="term" value="F:helicase activity"/>
    <property type="evidence" value="ECO:0007669"/>
    <property type="project" value="UniProtKB-KW"/>
</dbReference>
<dbReference type="InterPro" id="IPR003593">
    <property type="entry name" value="AAA+_ATPase"/>
</dbReference>
<dbReference type="GO" id="GO:0005524">
    <property type="term" value="F:ATP binding"/>
    <property type="evidence" value="ECO:0007669"/>
    <property type="project" value="UniProtKB-KW"/>
</dbReference>
<dbReference type="KEGG" id="sna:Snas_4192"/>
<evidence type="ECO:0000256" key="7">
    <source>
        <dbReference type="ARBA" id="ARBA00023204"/>
    </source>
</evidence>
<dbReference type="Pfam" id="PF08494">
    <property type="entry name" value="DEAD_assoc"/>
    <property type="match status" value="1"/>
</dbReference>
<feature type="compositionally biased region" description="Low complexity" evidence="9">
    <location>
        <begin position="631"/>
        <end position="648"/>
    </location>
</feature>
<dbReference type="GO" id="GO:0016887">
    <property type="term" value="F:ATP hydrolysis activity"/>
    <property type="evidence" value="ECO:0007669"/>
    <property type="project" value="TreeGrafter"/>
</dbReference>
<keyword evidence="7" id="KW-0234">DNA repair</keyword>
<dbReference type="InterPro" id="IPR055369">
    <property type="entry name" value="WH2_Lhr"/>
</dbReference>
<evidence type="ECO:0000313" key="13">
    <source>
        <dbReference type="Proteomes" id="UP000000844"/>
    </source>
</evidence>
<dbReference type="InterPro" id="IPR027417">
    <property type="entry name" value="P-loop_NTPase"/>
</dbReference>
<keyword evidence="1" id="KW-0547">Nucleotide-binding</keyword>
<evidence type="ECO:0000256" key="3">
    <source>
        <dbReference type="ARBA" id="ARBA00022801"/>
    </source>
</evidence>
<proteinExistence type="predicted"/>
<evidence type="ECO:0000256" key="4">
    <source>
        <dbReference type="ARBA" id="ARBA00022806"/>
    </source>
</evidence>
<dbReference type="InterPro" id="IPR055368">
    <property type="entry name" value="WH3_Lhr"/>
</dbReference>
<dbReference type="PANTHER" id="PTHR47962">
    <property type="entry name" value="ATP-DEPENDENT HELICASE LHR-RELATED-RELATED"/>
    <property type="match status" value="1"/>
</dbReference>
<dbReference type="Pfam" id="PF23235">
    <property type="entry name" value="WHD_3rd_Lhr"/>
    <property type="match status" value="1"/>
</dbReference>
<dbReference type="GO" id="GO:0006281">
    <property type="term" value="P:DNA repair"/>
    <property type="evidence" value="ECO:0007669"/>
    <property type="project" value="UniProtKB-KW"/>
</dbReference>
<keyword evidence="5" id="KW-0067">ATP-binding</keyword>
<dbReference type="InterPro" id="IPR011545">
    <property type="entry name" value="DEAD/DEAH_box_helicase_dom"/>
</dbReference>
<keyword evidence="3" id="KW-0378">Hydrolase</keyword>
<dbReference type="InterPro" id="IPR052511">
    <property type="entry name" value="ATP-dep_Helicase"/>
</dbReference>
<accession>D3Q2A9</accession>
<reference evidence="12 13" key="1">
    <citation type="journal article" date="2009" name="Stand. Genomic Sci.">
        <title>Complete genome sequence of Stackebrandtia nassauensis type strain (LLR-40K-21).</title>
        <authorList>
            <person name="Munk C."/>
            <person name="Lapidus A."/>
            <person name="Copeland A."/>
            <person name="Jando M."/>
            <person name="Mayilraj S."/>
            <person name="Glavina Del Rio T."/>
            <person name="Nolan M."/>
            <person name="Chen F."/>
            <person name="Lucas S."/>
            <person name="Tice H."/>
            <person name="Cheng J.F."/>
            <person name="Han C."/>
            <person name="Detter J.C."/>
            <person name="Bruce D."/>
            <person name="Goodwin L."/>
            <person name="Chain P."/>
            <person name="Pitluck S."/>
            <person name="Goker M."/>
            <person name="Ovchinikova G."/>
            <person name="Pati A."/>
            <person name="Ivanova N."/>
            <person name="Mavromatis K."/>
            <person name="Chen A."/>
            <person name="Palaniappan K."/>
            <person name="Land M."/>
            <person name="Hauser L."/>
            <person name="Chang Y.J."/>
            <person name="Jeffries C.D."/>
            <person name="Bristow J."/>
            <person name="Eisen J.A."/>
            <person name="Markowitz V."/>
            <person name="Hugenholtz P."/>
            <person name="Kyrpides N.C."/>
            <person name="Klenk H.P."/>
        </authorList>
    </citation>
    <scope>NUCLEOTIDE SEQUENCE [LARGE SCALE GENOMIC DNA]</scope>
    <source>
        <strain evidence="13">DSM 44728 / CIP 108903 / NRRL B-16338 / NBRC 102104 / LLR-40K-21</strain>
    </source>
</reference>
<dbReference type="HOGENOM" id="CLU_002025_3_1_11"/>
<name>D3Q2A9_STANL</name>
<dbReference type="CDD" id="cd18796">
    <property type="entry name" value="SF2_C_LHR"/>
    <property type="match status" value="1"/>
</dbReference>
<dbReference type="eggNOG" id="COG1201">
    <property type="taxonomic scope" value="Bacteria"/>
</dbReference>
<evidence type="ECO:0000313" key="12">
    <source>
        <dbReference type="EMBL" id="ADD43842.1"/>
    </source>
</evidence>
<dbReference type="STRING" id="446470.Snas_4192"/>
<dbReference type="InterPro" id="IPR045628">
    <property type="entry name" value="Lhr_WH_dom"/>
</dbReference>
<dbReference type="SUPFAM" id="SSF52540">
    <property type="entry name" value="P-loop containing nucleoside triphosphate hydrolases"/>
    <property type="match status" value="1"/>
</dbReference>
<evidence type="ECO:0000256" key="8">
    <source>
        <dbReference type="ARBA" id="ARBA00023235"/>
    </source>
</evidence>
<dbReference type="PANTHER" id="PTHR47962:SF5">
    <property type="entry name" value="ATP-DEPENDENT HELICASE LHR-RELATED"/>
    <property type="match status" value="1"/>
</dbReference>
<dbReference type="Pfam" id="PF19306">
    <property type="entry name" value="WHD_Lhr"/>
    <property type="match status" value="1"/>
</dbReference>
<dbReference type="Pfam" id="PF23236">
    <property type="entry name" value="WHD_2nd_Lhr"/>
    <property type="match status" value="1"/>
</dbReference>
<feature type="region of interest" description="Disordered" evidence="9">
    <location>
        <begin position="1289"/>
        <end position="1310"/>
    </location>
</feature>
<dbReference type="InterPro" id="IPR014001">
    <property type="entry name" value="Helicase_ATP-bd"/>
</dbReference>
<evidence type="ECO:0000256" key="2">
    <source>
        <dbReference type="ARBA" id="ARBA00022763"/>
    </source>
</evidence>
<feature type="domain" description="Helicase C-terminal" evidence="11">
    <location>
        <begin position="263"/>
        <end position="437"/>
    </location>
</feature>
<dbReference type="Pfam" id="PF00270">
    <property type="entry name" value="DEAD"/>
    <property type="match status" value="1"/>
</dbReference>
<dbReference type="Proteomes" id="UP000000844">
    <property type="component" value="Chromosome"/>
</dbReference>
<dbReference type="EMBL" id="CP001778">
    <property type="protein sequence ID" value="ADD43842.1"/>
    <property type="molecule type" value="Genomic_DNA"/>
</dbReference>